<protein>
    <submittedName>
        <fullName evidence="1">Uncharacterized protein</fullName>
    </submittedName>
</protein>
<comment type="caution">
    <text evidence="1">The sequence shown here is derived from an EMBL/GenBank/DDBJ whole genome shotgun (WGS) entry which is preliminary data.</text>
</comment>
<sequence length="44" mass="4805">MALRLSGPHQTAGTLTYWGGEDLELTVLNLPKAATVRWHLSRGS</sequence>
<dbReference type="Proteomes" id="UP001596317">
    <property type="component" value="Unassembled WGS sequence"/>
</dbReference>
<reference evidence="2" key="1">
    <citation type="journal article" date="2019" name="Int. J. Syst. Evol. Microbiol.">
        <title>The Global Catalogue of Microorganisms (GCM) 10K type strain sequencing project: providing services to taxonomists for standard genome sequencing and annotation.</title>
        <authorList>
            <consortium name="The Broad Institute Genomics Platform"/>
            <consortium name="The Broad Institute Genome Sequencing Center for Infectious Disease"/>
            <person name="Wu L."/>
            <person name="Ma J."/>
        </authorList>
    </citation>
    <scope>NUCLEOTIDE SEQUENCE [LARGE SCALE GENOMIC DNA]</scope>
    <source>
        <strain evidence="2">CCUG 63830</strain>
    </source>
</reference>
<organism evidence="1 2">
    <name type="scientific">Deinococcus multiflagellatus</name>
    <dbReference type="NCBI Taxonomy" id="1656887"/>
    <lineage>
        <taxon>Bacteria</taxon>
        <taxon>Thermotogati</taxon>
        <taxon>Deinococcota</taxon>
        <taxon>Deinococci</taxon>
        <taxon>Deinococcales</taxon>
        <taxon>Deinococcaceae</taxon>
        <taxon>Deinococcus</taxon>
    </lineage>
</organism>
<name>A0ABW1ZNJ6_9DEIO</name>
<evidence type="ECO:0000313" key="1">
    <source>
        <dbReference type="EMBL" id="MFC6662499.1"/>
    </source>
</evidence>
<dbReference type="RefSeq" id="WP_380058474.1">
    <property type="nucleotide sequence ID" value="NZ_JBHSWB010000002.1"/>
</dbReference>
<dbReference type="EMBL" id="JBHSWB010000002">
    <property type="protein sequence ID" value="MFC6662499.1"/>
    <property type="molecule type" value="Genomic_DNA"/>
</dbReference>
<gene>
    <name evidence="1" type="ORF">ACFP90_20815</name>
</gene>
<keyword evidence="2" id="KW-1185">Reference proteome</keyword>
<proteinExistence type="predicted"/>
<evidence type="ECO:0000313" key="2">
    <source>
        <dbReference type="Proteomes" id="UP001596317"/>
    </source>
</evidence>
<accession>A0ABW1ZNJ6</accession>